<gene>
    <name evidence="1" type="ORF">Patl1_07320</name>
</gene>
<evidence type="ECO:0000313" key="1">
    <source>
        <dbReference type="EMBL" id="KAJ0086746.1"/>
    </source>
</evidence>
<sequence>MSVSLYFTQLKSLWDELNSIVCITPCICGNAKSNIDQQNQDRAMEFLQGPHDRFSAIRSQILLMELFPSIQRIHNLVKKSRPPPCTSTTNQLTLEQYNKLLALLSKEESGGSSAHLAGPSNEEEDWSG</sequence>
<evidence type="ECO:0000313" key="2">
    <source>
        <dbReference type="Proteomes" id="UP001164250"/>
    </source>
</evidence>
<comment type="caution">
    <text evidence="1">The sequence shown here is derived from an EMBL/GenBank/DDBJ whole genome shotgun (WGS) entry which is preliminary data.</text>
</comment>
<keyword evidence="2" id="KW-1185">Reference proteome</keyword>
<proteinExistence type="predicted"/>
<organism evidence="1 2">
    <name type="scientific">Pistacia atlantica</name>
    <dbReference type="NCBI Taxonomy" id="434234"/>
    <lineage>
        <taxon>Eukaryota</taxon>
        <taxon>Viridiplantae</taxon>
        <taxon>Streptophyta</taxon>
        <taxon>Embryophyta</taxon>
        <taxon>Tracheophyta</taxon>
        <taxon>Spermatophyta</taxon>
        <taxon>Magnoliopsida</taxon>
        <taxon>eudicotyledons</taxon>
        <taxon>Gunneridae</taxon>
        <taxon>Pentapetalae</taxon>
        <taxon>rosids</taxon>
        <taxon>malvids</taxon>
        <taxon>Sapindales</taxon>
        <taxon>Anacardiaceae</taxon>
        <taxon>Pistacia</taxon>
    </lineage>
</organism>
<name>A0ACC1AJ98_9ROSI</name>
<protein>
    <submittedName>
        <fullName evidence="1">Uncharacterized protein</fullName>
    </submittedName>
</protein>
<dbReference type="EMBL" id="CM047906">
    <property type="protein sequence ID" value="KAJ0086746.1"/>
    <property type="molecule type" value="Genomic_DNA"/>
</dbReference>
<dbReference type="Proteomes" id="UP001164250">
    <property type="component" value="Chromosome 10"/>
</dbReference>
<accession>A0ACC1AJ98</accession>
<reference evidence="2" key="1">
    <citation type="journal article" date="2023" name="G3 (Bethesda)">
        <title>Genome assembly and association tests identify interacting loci associated with vigor, precocity, and sex in interspecific pistachio rootstocks.</title>
        <authorList>
            <person name="Palmer W."/>
            <person name="Jacygrad E."/>
            <person name="Sagayaradj S."/>
            <person name="Cavanaugh K."/>
            <person name="Han R."/>
            <person name="Bertier L."/>
            <person name="Beede B."/>
            <person name="Kafkas S."/>
            <person name="Golino D."/>
            <person name="Preece J."/>
            <person name="Michelmore R."/>
        </authorList>
    </citation>
    <scope>NUCLEOTIDE SEQUENCE [LARGE SCALE GENOMIC DNA]</scope>
</reference>